<keyword evidence="16" id="KW-1185">Reference proteome</keyword>
<dbReference type="GO" id="GO:0016705">
    <property type="term" value="F:oxidoreductase activity, acting on paired donors, with incorporation or reduction of molecular oxygen"/>
    <property type="evidence" value="ECO:0007669"/>
    <property type="project" value="InterPro"/>
</dbReference>
<dbReference type="Gene3D" id="1.10.630.10">
    <property type="entry name" value="Cytochrome P450"/>
    <property type="match status" value="1"/>
</dbReference>
<evidence type="ECO:0000256" key="13">
    <source>
        <dbReference type="PIRSR" id="PIRSR602401-1"/>
    </source>
</evidence>
<dbReference type="SUPFAM" id="SSF48264">
    <property type="entry name" value="Cytochrome P450"/>
    <property type="match status" value="1"/>
</dbReference>
<keyword evidence="15" id="KW-0812">Transmembrane</keyword>
<dbReference type="PROSITE" id="PS00086">
    <property type="entry name" value="CYTOCHROME_P450"/>
    <property type="match status" value="1"/>
</dbReference>
<comment type="cofactor">
    <cofactor evidence="1 13">
        <name>heme</name>
        <dbReference type="ChEBI" id="CHEBI:30413"/>
    </cofactor>
</comment>
<evidence type="ECO:0000256" key="8">
    <source>
        <dbReference type="ARBA" id="ARBA00022848"/>
    </source>
</evidence>
<dbReference type="KEGG" id="fas:105268895"/>
<evidence type="ECO:0000256" key="11">
    <source>
        <dbReference type="ARBA" id="ARBA00023033"/>
    </source>
</evidence>
<dbReference type="PANTHER" id="PTHR24292:SF54">
    <property type="entry name" value="CYP9F3-RELATED"/>
    <property type="match status" value="1"/>
</dbReference>
<evidence type="ECO:0000256" key="1">
    <source>
        <dbReference type="ARBA" id="ARBA00001971"/>
    </source>
</evidence>
<dbReference type="InterPro" id="IPR002401">
    <property type="entry name" value="Cyt_P450_E_grp-I"/>
</dbReference>
<dbReference type="RefSeq" id="XP_011307087.1">
    <property type="nucleotide sequence ID" value="XM_011308785.1"/>
</dbReference>
<evidence type="ECO:0000256" key="15">
    <source>
        <dbReference type="SAM" id="Phobius"/>
    </source>
</evidence>
<name>A0A9R1TD95_9HYME</name>
<dbReference type="Proteomes" id="UP000694866">
    <property type="component" value="Unplaced"/>
</dbReference>
<keyword evidence="11 14" id="KW-0503">Monooxygenase</keyword>
<dbReference type="GO" id="GO:0020037">
    <property type="term" value="F:heme binding"/>
    <property type="evidence" value="ECO:0007669"/>
    <property type="project" value="InterPro"/>
</dbReference>
<dbReference type="AlphaFoldDB" id="A0A9R1TD95"/>
<dbReference type="FunFam" id="1.10.630.10:FF:000042">
    <property type="entry name" value="Cytochrome P450"/>
    <property type="match status" value="1"/>
</dbReference>
<dbReference type="InterPro" id="IPR050476">
    <property type="entry name" value="Insect_CytP450_Detox"/>
</dbReference>
<keyword evidence="12 15" id="KW-0472">Membrane</keyword>
<keyword evidence="15" id="KW-1133">Transmembrane helix</keyword>
<evidence type="ECO:0000256" key="4">
    <source>
        <dbReference type="ARBA" id="ARBA00010617"/>
    </source>
</evidence>
<feature type="binding site" description="axial binding residue" evidence="13">
    <location>
        <position position="446"/>
    </location>
    <ligand>
        <name>heme</name>
        <dbReference type="ChEBI" id="CHEBI:30413"/>
    </ligand>
    <ligandPart>
        <name>Fe</name>
        <dbReference type="ChEBI" id="CHEBI:18248"/>
    </ligandPart>
</feature>
<accession>A0A9R1TD95</accession>
<dbReference type="GO" id="GO:0005789">
    <property type="term" value="C:endoplasmic reticulum membrane"/>
    <property type="evidence" value="ECO:0007669"/>
    <property type="project" value="UniProtKB-SubCell"/>
</dbReference>
<dbReference type="GO" id="GO:0005506">
    <property type="term" value="F:iron ion binding"/>
    <property type="evidence" value="ECO:0007669"/>
    <property type="project" value="InterPro"/>
</dbReference>
<evidence type="ECO:0000256" key="3">
    <source>
        <dbReference type="ARBA" id="ARBA00004406"/>
    </source>
</evidence>
<evidence type="ECO:0000256" key="12">
    <source>
        <dbReference type="ARBA" id="ARBA00023136"/>
    </source>
</evidence>
<dbReference type="Pfam" id="PF00067">
    <property type="entry name" value="p450"/>
    <property type="match status" value="1"/>
</dbReference>
<reference evidence="17" key="1">
    <citation type="submission" date="2025-08" db="UniProtKB">
        <authorList>
            <consortium name="RefSeq"/>
        </authorList>
    </citation>
    <scope>IDENTIFICATION</scope>
    <source>
        <strain evidence="17">USDA-PBARC FA_bdor</strain>
        <tissue evidence="17">Whole organism</tissue>
    </source>
</reference>
<keyword evidence="5 13" id="KW-0349">Heme</keyword>
<evidence type="ECO:0000256" key="14">
    <source>
        <dbReference type="RuleBase" id="RU000461"/>
    </source>
</evidence>
<comment type="similarity">
    <text evidence="4 14">Belongs to the cytochrome P450 family.</text>
</comment>
<gene>
    <name evidence="17" type="primary">LOC105268895</name>
</gene>
<evidence type="ECO:0000313" key="16">
    <source>
        <dbReference type="Proteomes" id="UP000694866"/>
    </source>
</evidence>
<evidence type="ECO:0000256" key="6">
    <source>
        <dbReference type="ARBA" id="ARBA00022723"/>
    </source>
</evidence>
<dbReference type="CDD" id="cd11056">
    <property type="entry name" value="CYP6-like"/>
    <property type="match status" value="1"/>
</dbReference>
<dbReference type="OrthoDB" id="2789670at2759"/>
<proteinExistence type="inferred from homology"/>
<evidence type="ECO:0000256" key="9">
    <source>
        <dbReference type="ARBA" id="ARBA00023002"/>
    </source>
</evidence>
<feature type="transmembrane region" description="Helical" evidence="15">
    <location>
        <begin position="6"/>
        <end position="21"/>
    </location>
</feature>
<keyword evidence="10 13" id="KW-0408">Iron</keyword>
<evidence type="ECO:0000313" key="17">
    <source>
        <dbReference type="RefSeq" id="XP_011307087.1"/>
    </source>
</evidence>
<dbReference type="GO" id="GO:0004497">
    <property type="term" value="F:monooxygenase activity"/>
    <property type="evidence" value="ECO:0007669"/>
    <property type="project" value="UniProtKB-KW"/>
</dbReference>
<evidence type="ECO:0000256" key="5">
    <source>
        <dbReference type="ARBA" id="ARBA00022617"/>
    </source>
</evidence>
<keyword evidence="7" id="KW-0256">Endoplasmic reticulum</keyword>
<dbReference type="InterPro" id="IPR017972">
    <property type="entry name" value="Cyt_P450_CS"/>
</dbReference>
<evidence type="ECO:0000256" key="2">
    <source>
        <dbReference type="ARBA" id="ARBA00004174"/>
    </source>
</evidence>
<dbReference type="GeneID" id="105268895"/>
<sequence length="503" mass="57346">MEYLGIYLALVGVLCAVYYTFRRKSFFEKNGIIHDGGYPLVGNMSPVLLGRISFSEMFRKMYDIDEEAKYVGFYDLFRIPVTVIRDIDLIKSIGVKNFDHFVDRTTIVDPEQEPLFGNNLAGLKGDKWREMRNLLSPAFTSSKMKGMFKLMSDCAENFVAHIVEKTSSTPVTYNTKDLFCRYTTDVIATCAFGIAVDSMKNPTNEFYLLGKQMSIFQKSALVKMQLSRMFPRLTKALGIKVFDPKVDEFFMELVQGTIDARDKEGIIRPDMIQLMMETRNNKEGPVLGIRDMVSQAFVFFFGGFETTSSAMCFVAHHIALDPNVQRKLQQEINETLELCDQKITYDAINGMKYLDALVNECFRMHPIGVAIDRICTKEFELPPALPGKNPVLLKPGDRIWIPVAALHMSPKYWTDPETFNPERFIEDPKLLHSPAFYPFGTGPRMCIGNRFALLEMKVLIFYLVLKCNLTIGEKMILPLQLDTKSLAMTAKGGFWVSMEPRNI</sequence>
<protein>
    <submittedName>
        <fullName evidence="17">Cytochrome P450 9e2-like</fullName>
    </submittedName>
</protein>
<dbReference type="PANTHER" id="PTHR24292">
    <property type="entry name" value="CYTOCHROME P450"/>
    <property type="match status" value="1"/>
</dbReference>
<evidence type="ECO:0000256" key="7">
    <source>
        <dbReference type="ARBA" id="ARBA00022824"/>
    </source>
</evidence>
<dbReference type="InterPro" id="IPR001128">
    <property type="entry name" value="Cyt_P450"/>
</dbReference>
<comment type="subcellular location">
    <subcellularLocation>
        <location evidence="3">Endoplasmic reticulum membrane</location>
        <topology evidence="3">Peripheral membrane protein</topology>
    </subcellularLocation>
    <subcellularLocation>
        <location evidence="2">Microsome membrane</location>
        <topology evidence="2">Peripheral membrane protein</topology>
    </subcellularLocation>
</comment>
<keyword evidence="9 14" id="KW-0560">Oxidoreductase</keyword>
<keyword evidence="6 13" id="KW-0479">Metal-binding</keyword>
<organism evidence="16 17">
    <name type="scientific">Fopius arisanus</name>
    <dbReference type="NCBI Taxonomy" id="64838"/>
    <lineage>
        <taxon>Eukaryota</taxon>
        <taxon>Metazoa</taxon>
        <taxon>Ecdysozoa</taxon>
        <taxon>Arthropoda</taxon>
        <taxon>Hexapoda</taxon>
        <taxon>Insecta</taxon>
        <taxon>Pterygota</taxon>
        <taxon>Neoptera</taxon>
        <taxon>Endopterygota</taxon>
        <taxon>Hymenoptera</taxon>
        <taxon>Apocrita</taxon>
        <taxon>Ichneumonoidea</taxon>
        <taxon>Braconidae</taxon>
        <taxon>Opiinae</taxon>
        <taxon>Fopius</taxon>
    </lineage>
</organism>
<keyword evidence="8" id="KW-0492">Microsome</keyword>
<dbReference type="PRINTS" id="PR00463">
    <property type="entry name" value="EP450I"/>
</dbReference>
<dbReference type="InterPro" id="IPR036396">
    <property type="entry name" value="Cyt_P450_sf"/>
</dbReference>
<dbReference type="PRINTS" id="PR00385">
    <property type="entry name" value="P450"/>
</dbReference>
<evidence type="ECO:0000256" key="10">
    <source>
        <dbReference type="ARBA" id="ARBA00023004"/>
    </source>
</evidence>